<dbReference type="SUPFAM" id="SSF57392">
    <property type="entry name" value="Defensin-like"/>
    <property type="match status" value="1"/>
</dbReference>
<feature type="domain" description="Beta-defensin-like" evidence="2">
    <location>
        <begin position="14"/>
        <end position="47"/>
    </location>
</feature>
<dbReference type="Ensembl" id="ENSPCET00000009787.1">
    <property type="protein sequence ID" value="ENSPCEP00000009458.1"/>
    <property type="gene ID" value="ENSPCEG00000007557.1"/>
</dbReference>
<proteinExistence type="predicted"/>
<feature type="chain" id="PRO_5034631643" description="Beta-defensin-like domain-containing protein" evidence="1">
    <location>
        <begin position="19"/>
        <end position="49"/>
    </location>
</feature>
<dbReference type="GO" id="GO:0005576">
    <property type="term" value="C:extracellular region"/>
    <property type="evidence" value="ECO:0007669"/>
    <property type="project" value="InterPro"/>
</dbReference>
<evidence type="ECO:0000313" key="4">
    <source>
        <dbReference type="Proteomes" id="UP000694393"/>
    </source>
</evidence>
<keyword evidence="4" id="KW-1185">Reference proteome</keyword>
<reference evidence="3" key="1">
    <citation type="submission" date="2025-08" db="UniProtKB">
        <authorList>
            <consortium name="Ensembl"/>
        </authorList>
    </citation>
    <scope>IDENTIFICATION</scope>
</reference>
<protein>
    <recommendedName>
        <fullName evidence="2">Beta-defensin-like domain-containing protein</fullName>
    </recommendedName>
</protein>
<dbReference type="Proteomes" id="UP000694393">
    <property type="component" value="Unplaced"/>
</dbReference>
<evidence type="ECO:0000313" key="3">
    <source>
        <dbReference type="Ensembl" id="ENSPCEP00000009458.1"/>
    </source>
</evidence>
<dbReference type="AlphaFoldDB" id="A0A8C8RQL7"/>
<dbReference type="Pfam" id="PF00711">
    <property type="entry name" value="Defensin_beta"/>
    <property type="match status" value="1"/>
</dbReference>
<name>A0A8C8RQL7_9SAUR</name>
<accession>A0A8C8RQL7</accession>
<dbReference type="InterPro" id="IPR001855">
    <property type="entry name" value="Defensin_beta-like"/>
</dbReference>
<keyword evidence="1" id="KW-0732">Signal</keyword>
<reference evidence="3" key="2">
    <citation type="submission" date="2025-09" db="UniProtKB">
        <authorList>
            <consortium name="Ensembl"/>
        </authorList>
    </citation>
    <scope>IDENTIFICATION</scope>
</reference>
<dbReference type="GO" id="GO:0006952">
    <property type="term" value="P:defense response"/>
    <property type="evidence" value="ECO:0007669"/>
    <property type="project" value="InterPro"/>
</dbReference>
<evidence type="ECO:0000259" key="2">
    <source>
        <dbReference type="Pfam" id="PF00711"/>
    </source>
</evidence>
<feature type="signal peptide" evidence="1">
    <location>
        <begin position="1"/>
        <end position="18"/>
    </location>
</feature>
<evidence type="ECO:0000256" key="1">
    <source>
        <dbReference type="SAM" id="SignalP"/>
    </source>
</evidence>
<organism evidence="3 4">
    <name type="scientific">Pelusios castaneus</name>
    <name type="common">West African mud turtle</name>
    <dbReference type="NCBI Taxonomy" id="367368"/>
    <lineage>
        <taxon>Eukaryota</taxon>
        <taxon>Metazoa</taxon>
        <taxon>Chordata</taxon>
        <taxon>Craniata</taxon>
        <taxon>Vertebrata</taxon>
        <taxon>Euteleostomi</taxon>
        <taxon>Archelosauria</taxon>
        <taxon>Testudinata</taxon>
        <taxon>Testudines</taxon>
        <taxon>Pleurodira</taxon>
        <taxon>Pelomedusidae</taxon>
        <taxon>Pelusios</taxon>
    </lineage>
</organism>
<sequence>QLLIHLLFFTFAANPIRCFVAGGVCRWRKCGKNETIIGRCTRDVPCCSK</sequence>